<name>A0A4U7N5Y7_9RHOB</name>
<dbReference type="OrthoDB" id="8364077at2"/>
<dbReference type="RefSeq" id="WP_138015917.1">
    <property type="nucleotide sequence ID" value="NZ_SULI01000007.1"/>
</dbReference>
<protein>
    <submittedName>
        <fullName evidence="1">DUF1636 domain-containing protein</fullName>
    </submittedName>
</protein>
<dbReference type="AlphaFoldDB" id="A0A4U7N5Y7"/>
<gene>
    <name evidence="1" type="ORF">FAP39_08205</name>
</gene>
<organism evidence="1 2">
    <name type="scientific">Shimia litoralis</name>
    <dbReference type="NCBI Taxonomy" id="420403"/>
    <lineage>
        <taxon>Bacteria</taxon>
        <taxon>Pseudomonadati</taxon>
        <taxon>Pseudomonadota</taxon>
        <taxon>Alphaproteobacteria</taxon>
        <taxon>Rhodobacterales</taxon>
        <taxon>Roseobacteraceae</taxon>
    </lineage>
</organism>
<evidence type="ECO:0000313" key="2">
    <source>
        <dbReference type="Proteomes" id="UP000306575"/>
    </source>
</evidence>
<accession>A0A4U7N5Y7</accession>
<dbReference type="EMBL" id="SULI01000007">
    <property type="protein sequence ID" value="TKZ21088.1"/>
    <property type="molecule type" value="Genomic_DNA"/>
</dbReference>
<keyword evidence="2" id="KW-1185">Reference proteome</keyword>
<reference evidence="1 2" key="1">
    <citation type="submission" date="2019-04" db="EMBL/GenBank/DDBJ databases">
        <title>Genome sequence of Pelagicola litoralis CL-ES2.</title>
        <authorList>
            <person name="Cao J."/>
        </authorList>
    </citation>
    <scope>NUCLEOTIDE SEQUENCE [LARGE SCALE GENOMIC DNA]</scope>
    <source>
        <strain evidence="1 2">CL-ES2</strain>
    </source>
</reference>
<comment type="caution">
    <text evidence="1">The sequence shown here is derived from an EMBL/GenBank/DDBJ whole genome shotgun (WGS) entry which is preliminary data.</text>
</comment>
<evidence type="ECO:0000313" key="1">
    <source>
        <dbReference type="EMBL" id="TKZ21088.1"/>
    </source>
</evidence>
<dbReference type="Pfam" id="PF07845">
    <property type="entry name" value="DUF1636"/>
    <property type="match status" value="1"/>
</dbReference>
<sequence>MTHKLFICETCLGTDGQKSGADIADAVARLLDDRGGCHDVDVIKTPCLNICDEPVSLALRAKGKMAYLFSGIEREDVHDIAALVDLYVQAKGGVIEDARPAGRLRFCLKGRIPAE</sequence>
<dbReference type="InterPro" id="IPR012863">
    <property type="entry name" value="DUF1636"/>
</dbReference>
<dbReference type="Proteomes" id="UP000306575">
    <property type="component" value="Unassembled WGS sequence"/>
</dbReference>
<proteinExistence type="predicted"/>